<accession>A0A081AIN3</accession>
<dbReference type="Proteomes" id="UP000028582">
    <property type="component" value="Unassembled WGS sequence"/>
</dbReference>
<dbReference type="GO" id="GO:0016740">
    <property type="term" value="F:transferase activity"/>
    <property type="evidence" value="ECO:0007669"/>
    <property type="project" value="UniProtKB-KW"/>
</dbReference>
<keyword evidence="1" id="KW-0808">Transferase</keyword>
<evidence type="ECO:0000259" key="2">
    <source>
        <dbReference type="Pfam" id="PF16073"/>
    </source>
</evidence>
<reference evidence="3 4" key="1">
    <citation type="submission" date="2013-11" db="EMBL/GenBank/DDBJ databases">
        <title>The Genome Sequence of Phytophthora parasitica P1976.</title>
        <authorList>
            <consortium name="The Broad Institute Genomics Platform"/>
            <person name="Russ C."/>
            <person name="Tyler B."/>
            <person name="Panabieres F."/>
            <person name="Shan W."/>
            <person name="Tripathy S."/>
            <person name="Grunwald N."/>
            <person name="Machado M."/>
            <person name="Johnson C.S."/>
            <person name="Walker B."/>
            <person name="Young S."/>
            <person name="Zeng Q."/>
            <person name="Gargeya S."/>
            <person name="Fitzgerald M."/>
            <person name="Haas B."/>
            <person name="Abouelleil A."/>
            <person name="Allen A.W."/>
            <person name="Alvarado L."/>
            <person name="Arachchi H.M."/>
            <person name="Berlin A.M."/>
            <person name="Chapman S.B."/>
            <person name="Gainer-Dewar J."/>
            <person name="Goldberg J."/>
            <person name="Griggs A."/>
            <person name="Gujja S."/>
            <person name="Hansen M."/>
            <person name="Howarth C."/>
            <person name="Imamovic A."/>
            <person name="Ireland A."/>
            <person name="Larimer J."/>
            <person name="McCowan C."/>
            <person name="Murphy C."/>
            <person name="Pearson M."/>
            <person name="Poon T.W."/>
            <person name="Priest M."/>
            <person name="Roberts A."/>
            <person name="Saif S."/>
            <person name="Shea T."/>
            <person name="Sisk P."/>
            <person name="Sykes S."/>
            <person name="Wortman J."/>
            <person name="Nusbaum C."/>
            <person name="Birren B."/>
        </authorList>
    </citation>
    <scope>NUCLEOTIDE SEQUENCE [LARGE SCALE GENOMIC DNA]</scope>
    <source>
        <strain evidence="3 4">P1976</strain>
    </source>
</reference>
<dbReference type="InterPro" id="IPR032088">
    <property type="entry name" value="SAT"/>
</dbReference>
<proteinExistence type="predicted"/>
<dbReference type="PANTHER" id="PTHR10982:SF21">
    <property type="entry name" value="FATTY ACID SYNTHASE SUBUNIT BETA"/>
    <property type="match status" value="1"/>
</dbReference>
<comment type="caution">
    <text evidence="3">The sequence shown here is derived from an EMBL/GenBank/DDBJ whole genome shotgun (WGS) entry which is preliminary data.</text>
</comment>
<evidence type="ECO:0000256" key="1">
    <source>
        <dbReference type="ARBA" id="ARBA00022679"/>
    </source>
</evidence>
<dbReference type="Gene3D" id="3.40.366.10">
    <property type="entry name" value="Malonyl-Coenzyme A Acyl Carrier Protein, domain 2"/>
    <property type="match status" value="2"/>
</dbReference>
<protein>
    <recommendedName>
        <fullName evidence="2">Starter acyltransferase (SAT) domain-containing protein</fullName>
    </recommendedName>
</protein>
<dbReference type="InterPro" id="IPR016035">
    <property type="entry name" value="Acyl_Trfase/lysoPLipase"/>
</dbReference>
<gene>
    <name evidence="3" type="ORF">F444_06397</name>
</gene>
<dbReference type="Gene3D" id="6.20.240.10">
    <property type="match status" value="1"/>
</dbReference>
<dbReference type="InterPro" id="IPR001227">
    <property type="entry name" value="Ac_transferase_dom_sf"/>
</dbReference>
<sequence length="495" mass="54024">MSSQSRRTVVTTKTGRRTRRVVTTTATISAVPMSTTKTPLAEMAKVVEAVNTGKFTFIPEFGGQGSVYWKELQKLYTASSTSITRSFIDAAAQALLEESSSVETKASNAFEAVIDLQSWLQVGEAPVGLTMSRVYFSMPLLVLTQCANYLNFLETTGLTHESVVKNSATAVGHSQGVVSAVIFSAAKTAQEFVEIGISVLRYMFWQGLRAQETYQHLLTQYKQDGKNIEGAGPMLAVRGLKKKHVLKSIEVAKRRTKSPDLHLSLINASDMMNVTGFPATLTLLKQALEGLFAKPDADQTRIPHSQRKPTGSLSFLPLSAPFHTPLLSEAKPKLVQDVQRVKCAIKGGQLQVPVYATNAEATNLQTVDDVVDELINMQLLELVDWTATWAKIAEHHSNATHVLEFGPDLGVAKLSNKIAEGLGMGVVVATVKHTVMKFSRKYAPLVGLQQFIDAVSTFTSVKATWEKKFGPQVTESGKLVNRFTRALNKPPVMVA</sequence>
<dbReference type="Pfam" id="PF16073">
    <property type="entry name" value="SAT"/>
    <property type="match status" value="1"/>
</dbReference>
<dbReference type="EMBL" id="ANJA01001181">
    <property type="protein sequence ID" value="ETO78744.1"/>
    <property type="molecule type" value="Genomic_DNA"/>
</dbReference>
<evidence type="ECO:0000313" key="4">
    <source>
        <dbReference type="Proteomes" id="UP000028582"/>
    </source>
</evidence>
<name>A0A081AIN3_PHYNI</name>
<feature type="domain" description="Starter acyltransferase (SAT)" evidence="2">
    <location>
        <begin position="61"/>
        <end position="307"/>
    </location>
</feature>
<dbReference type="InterPro" id="IPR050830">
    <property type="entry name" value="Fungal_FAS"/>
</dbReference>
<dbReference type="OrthoDB" id="124857at2759"/>
<organism evidence="3 4">
    <name type="scientific">Phytophthora nicotianae P1976</name>
    <dbReference type="NCBI Taxonomy" id="1317066"/>
    <lineage>
        <taxon>Eukaryota</taxon>
        <taxon>Sar</taxon>
        <taxon>Stramenopiles</taxon>
        <taxon>Oomycota</taxon>
        <taxon>Peronosporomycetes</taxon>
        <taxon>Peronosporales</taxon>
        <taxon>Peronosporaceae</taxon>
        <taxon>Phytophthora</taxon>
    </lineage>
</organism>
<dbReference type="PANTHER" id="PTHR10982">
    <property type="entry name" value="MALONYL COA-ACYL CARRIER PROTEIN TRANSACYLASE"/>
    <property type="match status" value="1"/>
</dbReference>
<evidence type="ECO:0000313" key="3">
    <source>
        <dbReference type="EMBL" id="ETO78744.1"/>
    </source>
</evidence>
<feature type="non-terminal residue" evidence="3">
    <location>
        <position position="495"/>
    </location>
</feature>
<dbReference type="AlphaFoldDB" id="A0A081AIN3"/>
<dbReference type="SUPFAM" id="SSF52151">
    <property type="entry name" value="FabD/lysophospholipase-like"/>
    <property type="match status" value="1"/>
</dbReference>